<keyword evidence="5 7" id="KW-1133">Transmembrane helix</keyword>
<protein>
    <submittedName>
        <fullName evidence="8">DoxX family protein</fullName>
    </submittedName>
</protein>
<dbReference type="InterPro" id="IPR032808">
    <property type="entry name" value="DoxX"/>
</dbReference>
<dbReference type="PANTHER" id="PTHR33452:SF1">
    <property type="entry name" value="INNER MEMBRANE PROTEIN YPHA-RELATED"/>
    <property type="match status" value="1"/>
</dbReference>
<accession>A0A0W1JET4</accession>
<dbReference type="InterPro" id="IPR051907">
    <property type="entry name" value="DoxX-like_oxidoreductase"/>
</dbReference>
<evidence type="ECO:0000256" key="6">
    <source>
        <dbReference type="ARBA" id="ARBA00023136"/>
    </source>
</evidence>
<dbReference type="OrthoDB" id="539287at2"/>
<evidence type="ECO:0000256" key="5">
    <source>
        <dbReference type="ARBA" id="ARBA00022989"/>
    </source>
</evidence>
<organism evidence="8 9">
    <name type="scientific">Desulfitobacterium hafniense</name>
    <name type="common">Desulfitobacterium frappieri</name>
    <dbReference type="NCBI Taxonomy" id="49338"/>
    <lineage>
        <taxon>Bacteria</taxon>
        <taxon>Bacillati</taxon>
        <taxon>Bacillota</taxon>
        <taxon>Clostridia</taxon>
        <taxon>Eubacteriales</taxon>
        <taxon>Desulfitobacteriaceae</taxon>
        <taxon>Desulfitobacterium</taxon>
    </lineage>
</organism>
<evidence type="ECO:0000256" key="7">
    <source>
        <dbReference type="SAM" id="Phobius"/>
    </source>
</evidence>
<dbReference type="EMBL" id="LOCK01000039">
    <property type="protein sequence ID" value="KTE90327.1"/>
    <property type="molecule type" value="Genomic_DNA"/>
</dbReference>
<dbReference type="Pfam" id="PF07681">
    <property type="entry name" value="DoxX"/>
    <property type="match status" value="1"/>
</dbReference>
<comment type="caution">
    <text evidence="8">The sequence shown here is derived from an EMBL/GenBank/DDBJ whole genome shotgun (WGS) entry which is preliminary data.</text>
</comment>
<comment type="similarity">
    <text evidence="2">Belongs to the DoxX family.</text>
</comment>
<dbReference type="PANTHER" id="PTHR33452">
    <property type="entry name" value="OXIDOREDUCTASE CATD-RELATED"/>
    <property type="match status" value="1"/>
</dbReference>
<keyword evidence="3" id="KW-1003">Cell membrane</keyword>
<evidence type="ECO:0000256" key="3">
    <source>
        <dbReference type="ARBA" id="ARBA00022475"/>
    </source>
</evidence>
<evidence type="ECO:0000313" key="8">
    <source>
        <dbReference type="EMBL" id="KTE90327.1"/>
    </source>
</evidence>
<evidence type="ECO:0000256" key="4">
    <source>
        <dbReference type="ARBA" id="ARBA00022692"/>
    </source>
</evidence>
<gene>
    <name evidence="8" type="ORF">AT727_06960</name>
</gene>
<dbReference type="GO" id="GO:0005886">
    <property type="term" value="C:plasma membrane"/>
    <property type="evidence" value="ECO:0007669"/>
    <property type="project" value="UniProtKB-SubCell"/>
</dbReference>
<sequence>MSVSTEGKLIRSKEVVCMSALVHFFSFVQGFSDLTLVIVRILAAIVFASHGWFKSFGKQKFRGSAERFAERGIPFPLLASYITSWSQLIAVPLLVLGFMTQWIALLLALEMIVAAWAKYMDTHAIFDGMDLPLGTLAICLVLFVLGPGAYSLDALL</sequence>
<dbReference type="Proteomes" id="UP000054623">
    <property type="component" value="Unassembled WGS sequence"/>
</dbReference>
<comment type="subcellular location">
    <subcellularLocation>
        <location evidence="1">Cell membrane</location>
        <topology evidence="1">Multi-pass membrane protein</topology>
    </subcellularLocation>
</comment>
<evidence type="ECO:0000256" key="1">
    <source>
        <dbReference type="ARBA" id="ARBA00004651"/>
    </source>
</evidence>
<keyword evidence="6 7" id="KW-0472">Membrane</keyword>
<feature type="transmembrane region" description="Helical" evidence="7">
    <location>
        <begin position="131"/>
        <end position="150"/>
    </location>
</feature>
<evidence type="ECO:0000313" key="9">
    <source>
        <dbReference type="Proteomes" id="UP000054623"/>
    </source>
</evidence>
<name>A0A0W1JET4_DESHA</name>
<keyword evidence="4 7" id="KW-0812">Transmembrane</keyword>
<dbReference type="AlphaFoldDB" id="A0A0W1JET4"/>
<evidence type="ECO:0000256" key="2">
    <source>
        <dbReference type="ARBA" id="ARBA00006679"/>
    </source>
</evidence>
<proteinExistence type="inferred from homology"/>
<reference evidence="8 9" key="1">
    <citation type="submission" date="2015-12" db="EMBL/GenBank/DDBJ databases">
        <title>Draft Genome Sequence of Desulfitobacterium hafniense Strain DH, a Sulfate-reducing Bacterium Isolated from Paddy Soils.</title>
        <authorList>
            <person name="Bao P."/>
            <person name="Zhang X."/>
            <person name="Li G."/>
        </authorList>
    </citation>
    <scope>NUCLEOTIDE SEQUENCE [LARGE SCALE GENOMIC DNA]</scope>
    <source>
        <strain evidence="8 9">DH</strain>
    </source>
</reference>